<dbReference type="RefSeq" id="WP_072409269.1">
    <property type="nucleotide sequence ID" value="NZ_FPKW01000005.1"/>
</dbReference>
<gene>
    <name evidence="1" type="ORF">SAMN05216324_105198</name>
</gene>
<organism evidence="1 2">
    <name type="scientific">Chryseobacterium limigenitum</name>
    <dbReference type="NCBI Taxonomy" id="1612149"/>
    <lineage>
        <taxon>Bacteria</taxon>
        <taxon>Pseudomonadati</taxon>
        <taxon>Bacteroidota</taxon>
        <taxon>Flavobacteriia</taxon>
        <taxon>Flavobacteriales</taxon>
        <taxon>Weeksellaceae</taxon>
        <taxon>Chryseobacterium group</taxon>
        <taxon>Chryseobacterium</taxon>
    </lineage>
</organism>
<dbReference type="Proteomes" id="UP000182034">
    <property type="component" value="Unassembled WGS sequence"/>
</dbReference>
<evidence type="ECO:0000313" key="1">
    <source>
        <dbReference type="EMBL" id="SFZ93711.1"/>
    </source>
</evidence>
<proteinExistence type="predicted"/>
<dbReference type="EMBL" id="FPKW01000005">
    <property type="protein sequence ID" value="SFZ93711.1"/>
    <property type="molecule type" value="Genomic_DNA"/>
</dbReference>
<name>A0A1K2IMW0_9FLAO</name>
<accession>A0A1K2IMW0</accession>
<evidence type="ECO:0000313" key="2">
    <source>
        <dbReference type="Proteomes" id="UP000182034"/>
    </source>
</evidence>
<sequence length="95" mass="9996">MKKIAILSSVALAMIIGYSFTSGNSNKLQKLDTSSADKTTSVGNKQIDGAVIIIFIVDGTSATAFPGTINSHYTPTLGTGTQSPKTKLENLVKNY</sequence>
<dbReference type="AlphaFoldDB" id="A0A1K2IMW0"/>
<protein>
    <submittedName>
        <fullName evidence="1">Uncharacterized protein</fullName>
    </submittedName>
</protein>
<dbReference type="OrthoDB" id="1277991at2"/>
<reference evidence="2" key="1">
    <citation type="submission" date="2016-10" db="EMBL/GenBank/DDBJ databases">
        <authorList>
            <person name="Varghese N."/>
            <person name="Submissions S."/>
        </authorList>
    </citation>
    <scope>NUCLEOTIDE SEQUENCE [LARGE SCALE GENOMIC DNA]</scope>
    <source>
        <strain evidence="2">SUR2</strain>
    </source>
</reference>
<dbReference type="STRING" id="1612149.SAMN05216324_105198"/>
<keyword evidence="2" id="KW-1185">Reference proteome</keyword>